<dbReference type="AlphaFoldDB" id="A0A6N9Z543"/>
<keyword evidence="2" id="KW-1185">Reference proteome</keyword>
<dbReference type="Proteomes" id="UP000469194">
    <property type="component" value="Unassembled WGS sequence"/>
</dbReference>
<dbReference type="CDD" id="cd09727">
    <property type="entry name" value="Cas6_I-E"/>
    <property type="match status" value="1"/>
</dbReference>
<dbReference type="NCBIfam" id="TIGR01907">
    <property type="entry name" value="casE_Cse3"/>
    <property type="match status" value="1"/>
</dbReference>
<reference evidence="1 2" key="1">
    <citation type="submission" date="2019-10" db="EMBL/GenBank/DDBJ databases">
        <title>Bifidobacterium from non-human primates.</title>
        <authorList>
            <person name="Modesto M."/>
        </authorList>
    </citation>
    <scope>NUCLEOTIDE SEQUENCE [LARGE SCALE GENOMIC DNA]</scope>
    <source>
        <strain evidence="1 2">TRE17</strain>
    </source>
</reference>
<dbReference type="Gene3D" id="3.30.70.1200">
    <property type="entry name" value="Crispr-associated protein, domain 1"/>
    <property type="match status" value="1"/>
</dbReference>
<evidence type="ECO:0000313" key="1">
    <source>
        <dbReference type="EMBL" id="NEG89752.1"/>
    </source>
</evidence>
<evidence type="ECO:0000313" key="2">
    <source>
        <dbReference type="Proteomes" id="UP000469194"/>
    </source>
</evidence>
<sequence>MTQFTRIMVDPHSRHARWAMTSLERQHAIISRSLDPDHAGDRRSLWRLDKGRNGTPSRLYIVSDAVPDIRVLHDELDVGANDMASCAYEPFLDRLRIGQEWGFRLRANPTKSIVSAERGRRGRRVGICRIDEQLQWLERKSRECGFHMPINRLELPEVMVRDSRAVDFMRQGSTVTLTSAVYDGVLAVDDPELLRGALLNGIGRAKGYGFGLLTLVPLMGDRRTGGGA</sequence>
<dbReference type="Gene3D" id="3.30.70.1210">
    <property type="entry name" value="Crispr-associated protein, domain 2"/>
    <property type="match status" value="1"/>
</dbReference>
<proteinExistence type="predicted"/>
<dbReference type="EMBL" id="WHZW01000013">
    <property type="protein sequence ID" value="NEG89752.1"/>
    <property type="molecule type" value="Genomic_DNA"/>
</dbReference>
<gene>
    <name evidence="1" type="primary">cas6e</name>
    <name evidence="1" type="ORF">GFD25_07120</name>
</gene>
<protein>
    <submittedName>
        <fullName evidence="1">Type I-E CRISPR-associated protein Cas6/Cse3/CasE</fullName>
    </submittedName>
</protein>
<dbReference type="SUPFAM" id="SSF117987">
    <property type="entry name" value="CRISPR-associated protein"/>
    <property type="match status" value="2"/>
</dbReference>
<name>A0A6N9Z543_9BIFI</name>
<dbReference type="InterPro" id="IPR010179">
    <property type="entry name" value="CRISPR-assoc_prot_Cse3"/>
</dbReference>
<dbReference type="SMART" id="SM01101">
    <property type="entry name" value="CRISPR_assoc"/>
    <property type="match status" value="1"/>
</dbReference>
<accession>A0A6N9Z543</accession>
<dbReference type="Pfam" id="PF08798">
    <property type="entry name" value="CRISPR_assoc"/>
    <property type="match status" value="1"/>
</dbReference>
<comment type="caution">
    <text evidence="1">The sequence shown here is derived from an EMBL/GenBank/DDBJ whole genome shotgun (WGS) entry which is preliminary data.</text>
</comment>
<organism evidence="1 2">
    <name type="scientific">Bifidobacterium aerophilum</name>
    <dbReference type="NCBI Taxonomy" id="1798155"/>
    <lineage>
        <taxon>Bacteria</taxon>
        <taxon>Bacillati</taxon>
        <taxon>Actinomycetota</taxon>
        <taxon>Actinomycetes</taxon>
        <taxon>Bifidobacteriales</taxon>
        <taxon>Bifidobacteriaceae</taxon>
        <taxon>Bifidobacterium</taxon>
    </lineage>
</organism>
<dbReference type="RefSeq" id="WP_163231334.1">
    <property type="nucleotide sequence ID" value="NZ_WHZW01000013.1"/>
</dbReference>